<dbReference type="Proteomes" id="UP000261284">
    <property type="component" value="Unassembled WGS sequence"/>
</dbReference>
<dbReference type="EMBL" id="QTJU01000007">
    <property type="protein sequence ID" value="RFM26943.1"/>
    <property type="molecule type" value="Genomic_DNA"/>
</dbReference>
<comment type="caution">
    <text evidence="1">The sequence shown here is derived from an EMBL/GenBank/DDBJ whole genome shotgun (WGS) entry which is preliminary data.</text>
</comment>
<keyword evidence="2" id="KW-1185">Reference proteome</keyword>
<dbReference type="InterPro" id="IPR011749">
    <property type="entry name" value="CHP02243"/>
</dbReference>
<evidence type="ECO:0000313" key="1">
    <source>
        <dbReference type="EMBL" id="RFM26943.1"/>
    </source>
</evidence>
<dbReference type="AlphaFoldDB" id="A0A3E1NG50"/>
<dbReference type="NCBIfam" id="TIGR02243">
    <property type="entry name" value="putative baseplate assembly protein"/>
    <property type="match status" value="1"/>
</dbReference>
<dbReference type="RefSeq" id="WP_116848727.1">
    <property type="nucleotide sequence ID" value="NZ_QTJU01000007.1"/>
</dbReference>
<gene>
    <name evidence="1" type="ORF">DXN05_18335</name>
</gene>
<protein>
    <submittedName>
        <fullName evidence="1">Putative baseplate assembly protein</fullName>
    </submittedName>
</protein>
<organism evidence="1 2">
    <name type="scientific">Deminuibacter soli</name>
    <dbReference type="NCBI Taxonomy" id="2291815"/>
    <lineage>
        <taxon>Bacteria</taxon>
        <taxon>Pseudomonadati</taxon>
        <taxon>Bacteroidota</taxon>
        <taxon>Chitinophagia</taxon>
        <taxon>Chitinophagales</taxon>
        <taxon>Chitinophagaceae</taxon>
        <taxon>Deminuibacter</taxon>
    </lineage>
</organism>
<name>A0A3E1NG50_9BACT</name>
<evidence type="ECO:0000313" key="2">
    <source>
        <dbReference type="Proteomes" id="UP000261284"/>
    </source>
</evidence>
<accession>A0A3E1NG50</accession>
<sequence>MMDTQNDCGCCDGVSAETPQAITNRPGLSAVAYRTGTRQTFKESLLARLTSLHQPALNAFTSRSDDDFTIALLDAFATMGDVLTFYQERIANEAWLRTATERLSVLQLARLIGYELNPGVAASAYLAFTLDNTPGALGQALSLNPITSTKQLLPPVRIDAATRVQSIPGPGETAQTFETIEPLDAHVEWNSIHPLPAQPQLINGSTSLFIVQGTNTSLKQGNILLVRYQNSSYLKKVQQVVVNDDAKTTWVYCADTGVQPPAFKRPAGLAIGSVTDIPEKTTLSQTVLQTIVSKQWDQAALLALVQTQQWPLDEFVAGMAKLQAAGPAGNGVLYVFRKTAAVFAANAPLQVTPSGNTIQMTEWLRAADENNHTAYLDNVYDEVLAGSFIAVHQPGDAVEQSKVVALKQVDTISRYAYGVGAKTTRLQFNAITPNWWLDIKEKMEAEKALGKEEVVDYKYTHGAAHGKKTTVNDDFSLLRPISFLVQSEVLPLALSPLNDVVANANTPDTALTLDALYLELKKGQVVILAGERSDLKGVVASEVMTIQDALTENGLTVLTFTAALVYSYTRSTVTINANVAAATHGETVQETLGSGNAAARFQRFVLQQPPLTYTGSSSATGAASTLTIRVNDLLWEEVPAFYGHGPTEHIYITRRDDAGATTVIFGDGITGACLPTGQNNIKATYRKGIGLGGLVKANQLSQLLTRPLGVKTVTNPLAAAGAADPEQLEDARQNATLTIRTLNRVVSLQDYQDFARAFAGIAKALATWTWNGQRRCVLLTIAGAAGKEVPAGSQLYDRLRLAILAQSEPHVTLFMQSFKPVYFRITGTVQVNAAYLPDKVLTAVQQALTDNFSFDARNFGDPVAYSEVVSVIQHVEGVDAVDIDAFYRSDSTPDANPPAILFARMPQPGDDGILPAEILILDPAQPADIKQM</sequence>
<reference evidence="1 2" key="1">
    <citation type="submission" date="2018-08" db="EMBL/GenBank/DDBJ databases">
        <title>Chitinophagaceae sp. K23C18032701, a novel bacterium isolated from forest soil.</title>
        <authorList>
            <person name="Wang C."/>
        </authorList>
    </citation>
    <scope>NUCLEOTIDE SEQUENCE [LARGE SCALE GENOMIC DNA]</scope>
    <source>
        <strain evidence="1 2">K23C18032701</strain>
    </source>
</reference>
<proteinExistence type="predicted"/>
<dbReference type="OrthoDB" id="366288at2"/>